<dbReference type="PANTHER" id="PTHR43031:SF1">
    <property type="entry name" value="PYRIDINE NUCLEOTIDE-DISULPHIDE OXIDOREDUCTASE"/>
    <property type="match status" value="1"/>
</dbReference>
<dbReference type="eggNOG" id="COG0607">
    <property type="taxonomic scope" value="Bacteria"/>
</dbReference>
<feature type="domain" description="Rhodanese" evidence="2">
    <location>
        <begin position="57"/>
        <end position="135"/>
    </location>
</feature>
<dbReference type="OrthoDB" id="9800872at2"/>
<keyword evidence="4" id="KW-1185">Reference proteome</keyword>
<evidence type="ECO:0000256" key="1">
    <source>
        <dbReference type="SAM" id="SignalP"/>
    </source>
</evidence>
<reference evidence="3 4" key="1">
    <citation type="submission" date="2011-06" db="EMBL/GenBank/DDBJ databases">
        <authorList>
            <person name="Muzny D."/>
            <person name="Qin X."/>
            <person name="Deng J."/>
            <person name="Jiang H."/>
            <person name="Liu Y."/>
            <person name="Qu J."/>
            <person name="Song X.-Z."/>
            <person name="Zhang L."/>
            <person name="Thornton R."/>
            <person name="Coyle M."/>
            <person name="Francisco L."/>
            <person name="Jackson L."/>
            <person name="Javaid M."/>
            <person name="Korchina V."/>
            <person name="Kovar C."/>
            <person name="Mata R."/>
            <person name="Mathew T."/>
            <person name="Ngo R."/>
            <person name="Nguyen L."/>
            <person name="Nguyen N."/>
            <person name="Okwuonu G."/>
            <person name="Ongeri F."/>
            <person name="Pham C."/>
            <person name="Simmons D."/>
            <person name="Wilczek-Boney K."/>
            <person name="Hale W."/>
            <person name="Jakkamsetti A."/>
            <person name="Pham P."/>
            <person name="Ruth R."/>
            <person name="San Lucas F."/>
            <person name="Warren J."/>
            <person name="Zhang J."/>
            <person name="Zhao Z."/>
            <person name="Zhou C."/>
            <person name="Zhu D."/>
            <person name="Lee S."/>
            <person name="Bess C."/>
            <person name="Blankenburg K."/>
            <person name="Forbes L."/>
            <person name="Fu Q."/>
            <person name="Gubbala S."/>
            <person name="Hirani K."/>
            <person name="Jayaseelan J.C."/>
            <person name="Lara F."/>
            <person name="Munidasa M."/>
            <person name="Palculict T."/>
            <person name="Patil S."/>
            <person name="Pu L.-L."/>
            <person name="Saada N."/>
            <person name="Tang L."/>
            <person name="Weissenberger G."/>
            <person name="Zhu Y."/>
            <person name="Hemphill L."/>
            <person name="Shang Y."/>
            <person name="Youmans B."/>
            <person name="Ayvaz T."/>
            <person name="Ross M."/>
            <person name="Santibanez J."/>
            <person name="Aqrawi P."/>
            <person name="Gross S."/>
            <person name="Joshi V."/>
            <person name="Fowler G."/>
            <person name="Nazareth L."/>
            <person name="Reid J."/>
            <person name="Worley K."/>
            <person name="Petrosino J."/>
            <person name="Highlander S."/>
            <person name="Gibbs R."/>
        </authorList>
    </citation>
    <scope>NUCLEOTIDE SEQUENCE [LARGE SCALE GENOMIC DNA]</scope>
    <source>
        <strain evidence="3 4">ATCC 29427</strain>
    </source>
</reference>
<dbReference type="SMART" id="SM00450">
    <property type="entry name" value="RHOD"/>
    <property type="match status" value="2"/>
</dbReference>
<evidence type="ECO:0000313" key="3">
    <source>
        <dbReference type="EMBL" id="EGY80444.1"/>
    </source>
</evidence>
<proteinExistence type="predicted"/>
<dbReference type="Proteomes" id="UP000003422">
    <property type="component" value="Unassembled WGS sequence"/>
</dbReference>
<dbReference type="CDD" id="cd00158">
    <property type="entry name" value="RHOD"/>
    <property type="match status" value="2"/>
</dbReference>
<sequence>MTLKKYLSLVAIIATLTLFVVGCAKNQPKTEDAAEKTATVQTMEGAELDKIMEDKKEKENYLVIDVRSKEEYDAGHVKFAINMDIETFEENLDRIADFKDKNVVTVCNTGKKSLKAAEILVANGYTNVFNAQGVKDFEYTTMSQIENIFGSELQAIADANDGSNTIIDVRDAKDYEAGHLKGAINIPVDGIEAALADIPMDKGVVTYCYSGNKSTVAAETLVKNGYKDVKNSLDGTKEFEFTLEK</sequence>
<dbReference type="AlphaFoldDB" id="G4D213"/>
<feature type="domain" description="Rhodanese" evidence="2">
    <location>
        <begin position="160"/>
        <end position="245"/>
    </location>
</feature>
<feature type="chain" id="PRO_5039506470" description="Rhodanese domain-containing protein" evidence="1">
    <location>
        <begin position="27"/>
        <end position="245"/>
    </location>
</feature>
<dbReference type="PROSITE" id="PS51257">
    <property type="entry name" value="PROKAR_LIPOPROTEIN"/>
    <property type="match status" value="1"/>
</dbReference>
<dbReference type="STRING" id="997350.HMPREF9129_0443"/>
<accession>G4D213</accession>
<keyword evidence="1" id="KW-0732">Signal</keyword>
<dbReference type="InterPro" id="IPR001763">
    <property type="entry name" value="Rhodanese-like_dom"/>
</dbReference>
<dbReference type="PROSITE" id="PS50206">
    <property type="entry name" value="RHODANESE_3"/>
    <property type="match status" value="2"/>
</dbReference>
<dbReference type="InterPro" id="IPR036873">
    <property type="entry name" value="Rhodanese-like_dom_sf"/>
</dbReference>
<dbReference type="InterPro" id="IPR050229">
    <property type="entry name" value="GlpE_sulfurtransferase"/>
</dbReference>
<dbReference type="PATRIC" id="fig|997350.3.peg.430"/>
<name>G4D213_9FIRM</name>
<dbReference type="EMBL" id="AGBB01000034">
    <property type="protein sequence ID" value="EGY80444.1"/>
    <property type="molecule type" value="Genomic_DNA"/>
</dbReference>
<dbReference type="HOGENOM" id="CLU_097478_0_0_9"/>
<dbReference type="Gene3D" id="3.40.250.10">
    <property type="entry name" value="Rhodanese-like domain"/>
    <property type="match status" value="2"/>
</dbReference>
<protein>
    <recommendedName>
        <fullName evidence="2">Rhodanese domain-containing protein</fullName>
    </recommendedName>
</protein>
<evidence type="ECO:0000259" key="2">
    <source>
        <dbReference type="PROSITE" id="PS50206"/>
    </source>
</evidence>
<dbReference type="RefSeq" id="WP_004819834.1">
    <property type="nucleotide sequence ID" value="NZ_JH165061.1"/>
</dbReference>
<feature type="signal peptide" evidence="1">
    <location>
        <begin position="1"/>
        <end position="26"/>
    </location>
</feature>
<dbReference type="PANTHER" id="PTHR43031">
    <property type="entry name" value="FAD-DEPENDENT OXIDOREDUCTASE"/>
    <property type="match status" value="1"/>
</dbReference>
<dbReference type="Pfam" id="PF00581">
    <property type="entry name" value="Rhodanese"/>
    <property type="match status" value="2"/>
</dbReference>
<comment type="caution">
    <text evidence="3">The sequence shown here is derived from an EMBL/GenBank/DDBJ whole genome shotgun (WGS) entry which is preliminary data.</text>
</comment>
<organism evidence="3 4">
    <name type="scientific">Peptoniphilus indolicus ATCC 29427</name>
    <dbReference type="NCBI Taxonomy" id="997350"/>
    <lineage>
        <taxon>Bacteria</taxon>
        <taxon>Bacillati</taxon>
        <taxon>Bacillota</taxon>
        <taxon>Tissierellia</taxon>
        <taxon>Tissierellales</taxon>
        <taxon>Peptoniphilaceae</taxon>
        <taxon>Peptoniphilus</taxon>
    </lineage>
</organism>
<evidence type="ECO:0000313" key="4">
    <source>
        <dbReference type="Proteomes" id="UP000003422"/>
    </source>
</evidence>
<dbReference type="SUPFAM" id="SSF52821">
    <property type="entry name" value="Rhodanese/Cell cycle control phosphatase"/>
    <property type="match status" value="2"/>
</dbReference>
<gene>
    <name evidence="3" type="ORF">HMPREF9129_0443</name>
</gene>